<feature type="region of interest" description="Disordered" evidence="1">
    <location>
        <begin position="89"/>
        <end position="132"/>
    </location>
</feature>
<dbReference type="AlphaFoldDB" id="A0A6A4TGB3"/>
<evidence type="ECO:0000313" key="2">
    <source>
        <dbReference type="EMBL" id="KAF0042264.1"/>
    </source>
</evidence>
<feature type="region of interest" description="Disordered" evidence="1">
    <location>
        <begin position="236"/>
        <end position="298"/>
    </location>
</feature>
<dbReference type="PANTHER" id="PTHR46291">
    <property type="entry name" value="C2 DOMAIN-CONTAINING PROTEIN"/>
    <property type="match status" value="1"/>
</dbReference>
<sequence>MSKDAVTRTVSIGAICNGTSASDDFSSARRHSSAGIRALLWATSSAKSLGCSLGSDSQTSRENIFPNILTPDSIPQFTIPSLSVQSSLRSLNNAKEEDDAESDKGVGSSGTEQESSESVSLALSSLSPATPCSGSRLVLWDRRAERSVSDPLMQRRSLLQRERSYPYTEAQHCLDPASRAALSLPHLTKVTTPYGFVTLSQSPQMASEEALLCQAGLRRLTKDEETACCLRKAPETRTGNIKGNSSHLSGSKKRLSKDSTDSLTKGRSVKAEIKASSASSSNTTASSASAARHPDGKLKRRFYEVIKKHFTSHH</sequence>
<reference evidence="2 3" key="1">
    <citation type="submission" date="2019-06" db="EMBL/GenBank/DDBJ databases">
        <title>Draft genomes of female and male turbot (Scophthalmus maximus).</title>
        <authorList>
            <person name="Xu H."/>
            <person name="Xu X.-W."/>
            <person name="Shao C."/>
            <person name="Chen S."/>
        </authorList>
    </citation>
    <scope>NUCLEOTIDE SEQUENCE [LARGE SCALE GENOMIC DNA]</scope>
    <source>
        <strain evidence="2">Ysfricsl-2016a</strain>
        <tissue evidence="2">Blood</tissue>
    </source>
</reference>
<comment type="caution">
    <text evidence="2">The sequence shown here is derived from an EMBL/GenBank/DDBJ whole genome shotgun (WGS) entry which is preliminary data.</text>
</comment>
<feature type="compositionally biased region" description="Low complexity" evidence="1">
    <location>
        <begin position="105"/>
        <end position="127"/>
    </location>
</feature>
<accession>A0A6A4TGB3</accession>
<name>A0A6A4TGB3_SCOMX</name>
<feature type="compositionally biased region" description="Low complexity" evidence="1">
    <location>
        <begin position="275"/>
        <end position="291"/>
    </location>
</feature>
<dbReference type="Proteomes" id="UP000438429">
    <property type="component" value="Unassembled WGS sequence"/>
</dbReference>
<evidence type="ECO:0000313" key="3">
    <source>
        <dbReference type="Proteomes" id="UP000438429"/>
    </source>
</evidence>
<evidence type="ECO:0000256" key="1">
    <source>
        <dbReference type="SAM" id="MobiDB-lite"/>
    </source>
</evidence>
<feature type="compositionally biased region" description="Polar residues" evidence="1">
    <location>
        <begin position="237"/>
        <end position="249"/>
    </location>
</feature>
<gene>
    <name evidence="2" type="ORF">F2P81_005796</name>
</gene>
<dbReference type="InterPro" id="IPR043549">
    <property type="entry name" value="C2C4C/C2C4D"/>
</dbReference>
<proteinExistence type="predicted"/>
<organism evidence="2 3">
    <name type="scientific">Scophthalmus maximus</name>
    <name type="common">Turbot</name>
    <name type="synonym">Psetta maxima</name>
    <dbReference type="NCBI Taxonomy" id="52904"/>
    <lineage>
        <taxon>Eukaryota</taxon>
        <taxon>Metazoa</taxon>
        <taxon>Chordata</taxon>
        <taxon>Craniata</taxon>
        <taxon>Vertebrata</taxon>
        <taxon>Euteleostomi</taxon>
        <taxon>Actinopterygii</taxon>
        <taxon>Neopterygii</taxon>
        <taxon>Teleostei</taxon>
        <taxon>Neoteleostei</taxon>
        <taxon>Acanthomorphata</taxon>
        <taxon>Carangaria</taxon>
        <taxon>Pleuronectiformes</taxon>
        <taxon>Pleuronectoidei</taxon>
        <taxon>Scophthalmidae</taxon>
        <taxon>Scophthalmus</taxon>
    </lineage>
</organism>
<protein>
    <recommendedName>
        <fullName evidence="4">C2 calcium-dependent domain-containing protein 4C-like</fullName>
    </recommendedName>
</protein>
<dbReference type="EMBL" id="VEVO01000005">
    <property type="protein sequence ID" value="KAF0042264.1"/>
    <property type="molecule type" value="Genomic_DNA"/>
</dbReference>
<dbReference type="PANTHER" id="PTHR46291:SF4">
    <property type="entry name" value="C2 CALCIUM-DEPENDENT DOMAIN-CONTAINING PROTEIN 4C-LIKE"/>
    <property type="match status" value="1"/>
</dbReference>
<evidence type="ECO:0008006" key="4">
    <source>
        <dbReference type="Google" id="ProtNLM"/>
    </source>
</evidence>